<dbReference type="PANTHER" id="PTHR44942:SF4">
    <property type="entry name" value="METHYLTRANSFERASE TYPE 11 DOMAIN-CONTAINING PROTEIN"/>
    <property type="match status" value="1"/>
</dbReference>
<dbReference type="EC" id="2.1.1.163" evidence="5"/>
<protein>
    <submittedName>
        <fullName evidence="5">Ubiquinone/menaquinone biosynthesis C-methyltransferase UbiE</fullName>
        <ecNumber evidence="5">2.1.1.163</ecNumber>
        <ecNumber evidence="5">2.1.1.201</ecNumber>
    </submittedName>
</protein>
<dbReference type="Gene3D" id="3.40.50.150">
    <property type="entry name" value="Vaccinia Virus protein VP39"/>
    <property type="match status" value="1"/>
</dbReference>
<comment type="caution">
    <text evidence="5">The sequence shown here is derived from an EMBL/GenBank/DDBJ whole genome shotgun (WGS) entry which is preliminary data.</text>
</comment>
<dbReference type="EC" id="2.1.1.201" evidence="5"/>
<comment type="similarity">
    <text evidence="1">Belongs to the methyltransferase superfamily.</text>
</comment>
<dbReference type="CDD" id="cd02440">
    <property type="entry name" value="AdoMet_MTases"/>
    <property type="match status" value="1"/>
</dbReference>
<dbReference type="InterPro" id="IPR029063">
    <property type="entry name" value="SAM-dependent_MTases_sf"/>
</dbReference>
<reference evidence="5 6" key="1">
    <citation type="submission" date="2017-03" db="EMBL/GenBank/DDBJ databases">
        <title>Genome sequence of Clostridium hungatei DSM 14427.</title>
        <authorList>
            <person name="Poehlein A."/>
            <person name="Daniel R."/>
        </authorList>
    </citation>
    <scope>NUCLEOTIDE SEQUENCE [LARGE SCALE GENOMIC DNA]</scope>
    <source>
        <strain evidence="5 6">DSM 14427</strain>
    </source>
</reference>
<dbReference type="GO" id="GO:0008757">
    <property type="term" value="F:S-adenosylmethionine-dependent methyltransferase activity"/>
    <property type="evidence" value="ECO:0007669"/>
    <property type="project" value="InterPro"/>
</dbReference>
<dbReference type="SUPFAM" id="SSF53335">
    <property type="entry name" value="S-adenosyl-L-methionine-dependent methyltransferases"/>
    <property type="match status" value="1"/>
</dbReference>
<dbReference type="RefSeq" id="WP_080062626.1">
    <property type="nucleotide sequence ID" value="NZ_MZGX01000001.1"/>
</dbReference>
<dbReference type="OrthoDB" id="9797252at2"/>
<accession>A0A1V4SS81</accession>
<dbReference type="STRING" id="48256.CLHUN_01210"/>
<evidence type="ECO:0000313" key="5">
    <source>
        <dbReference type="EMBL" id="OPX46305.1"/>
    </source>
</evidence>
<dbReference type="InterPro" id="IPR051052">
    <property type="entry name" value="Diverse_substrate_MTase"/>
</dbReference>
<keyword evidence="6" id="KW-1185">Reference proteome</keyword>
<evidence type="ECO:0000256" key="2">
    <source>
        <dbReference type="ARBA" id="ARBA00022603"/>
    </source>
</evidence>
<feature type="domain" description="Methyltransferase type 11" evidence="4">
    <location>
        <begin position="42"/>
        <end position="134"/>
    </location>
</feature>
<keyword evidence="2 5" id="KW-0489">Methyltransferase</keyword>
<dbReference type="InterPro" id="IPR013216">
    <property type="entry name" value="Methyltransf_11"/>
</dbReference>
<keyword evidence="3 5" id="KW-0808">Transferase</keyword>
<evidence type="ECO:0000313" key="6">
    <source>
        <dbReference type="Proteomes" id="UP000191554"/>
    </source>
</evidence>
<dbReference type="GO" id="GO:0008425">
    <property type="term" value="F:2-methoxy-6-polyprenyl-1,4-benzoquinol methyltransferase activity"/>
    <property type="evidence" value="ECO:0007669"/>
    <property type="project" value="UniProtKB-EC"/>
</dbReference>
<dbReference type="Pfam" id="PF08241">
    <property type="entry name" value="Methyltransf_11"/>
    <property type="match status" value="1"/>
</dbReference>
<evidence type="ECO:0000256" key="3">
    <source>
        <dbReference type="ARBA" id="ARBA00022679"/>
    </source>
</evidence>
<dbReference type="PANTHER" id="PTHR44942">
    <property type="entry name" value="METHYLTRANSF_11 DOMAIN-CONTAINING PROTEIN"/>
    <property type="match status" value="1"/>
</dbReference>
<dbReference type="GO" id="GO:0043770">
    <property type="term" value="F:demethylmenaquinone methyltransferase activity"/>
    <property type="evidence" value="ECO:0007669"/>
    <property type="project" value="UniProtKB-EC"/>
</dbReference>
<name>A0A1V4SS81_RUMHU</name>
<dbReference type="GO" id="GO:0032259">
    <property type="term" value="P:methylation"/>
    <property type="evidence" value="ECO:0007669"/>
    <property type="project" value="UniProtKB-KW"/>
</dbReference>
<dbReference type="AlphaFoldDB" id="A0A1V4SS81"/>
<dbReference type="EMBL" id="MZGX01000001">
    <property type="protein sequence ID" value="OPX46305.1"/>
    <property type="molecule type" value="Genomic_DNA"/>
</dbReference>
<organism evidence="5 6">
    <name type="scientific">Ruminiclostridium hungatei</name>
    <name type="common">Clostridium hungatei</name>
    <dbReference type="NCBI Taxonomy" id="48256"/>
    <lineage>
        <taxon>Bacteria</taxon>
        <taxon>Bacillati</taxon>
        <taxon>Bacillota</taxon>
        <taxon>Clostridia</taxon>
        <taxon>Eubacteriales</taxon>
        <taxon>Oscillospiraceae</taxon>
        <taxon>Ruminiclostridium</taxon>
    </lineage>
</organism>
<dbReference type="Proteomes" id="UP000191554">
    <property type="component" value="Unassembled WGS sequence"/>
</dbReference>
<evidence type="ECO:0000259" key="4">
    <source>
        <dbReference type="Pfam" id="PF08241"/>
    </source>
</evidence>
<evidence type="ECO:0000256" key="1">
    <source>
        <dbReference type="ARBA" id="ARBA00008361"/>
    </source>
</evidence>
<keyword evidence="5" id="KW-0830">Ubiquinone</keyword>
<gene>
    <name evidence="5" type="primary">ubiE_1</name>
    <name evidence="5" type="ORF">CLHUN_01210</name>
</gene>
<proteinExistence type="inferred from homology"/>
<sequence>MNTEKFNGKAKIYEKYRPAYPEALMDYLYGDMGFNKSSTIADVGAGTGIFTRQLLEKGSRVLGVEPNKDMRTSAESWLKAFDNFIPVDGTAEATKLENNSVDFVTVAQAFHWFDAAAFRKECVRILKPAGQVILVWNSRVAYAAVVVENAAVCKRFCPDFKGFSGGIDEKPSDFSLFYKNGLYETKKIDYNISYDLDGFIGRNLSASYAPDSKNVCYHEFINSLTELFYKYAHKGELVVPNITRCYAGEV</sequence>